<dbReference type="FunCoup" id="H2AP17">
    <property type="interactions" value="192"/>
</dbReference>
<dbReference type="Pfam" id="PF00588">
    <property type="entry name" value="SpoU_methylase"/>
    <property type="match status" value="1"/>
</dbReference>
<dbReference type="GO" id="GO:0016423">
    <property type="term" value="F:tRNA (guanine) methyltransferase activity"/>
    <property type="evidence" value="ECO:0007669"/>
    <property type="project" value="EnsemblFungi"/>
</dbReference>
<dbReference type="InterPro" id="IPR044748">
    <property type="entry name" value="Trm3/TARBP1_C"/>
</dbReference>
<accession>H2AP17</accession>
<dbReference type="EMBL" id="HE650821">
    <property type="protein sequence ID" value="CCF56117.1"/>
    <property type="molecule type" value="Genomic_DNA"/>
</dbReference>
<reference evidence="5 6" key="1">
    <citation type="journal article" date="2011" name="Proc. Natl. Acad. Sci. U.S.A.">
        <title>Evolutionary erosion of yeast sex chromosomes by mating-type switching accidents.</title>
        <authorList>
            <person name="Gordon J.L."/>
            <person name="Armisen D."/>
            <person name="Proux-Wera E."/>
            <person name="Oheigeartaigh S.S."/>
            <person name="Byrne K.P."/>
            <person name="Wolfe K.H."/>
        </authorList>
    </citation>
    <scope>NUCLEOTIDE SEQUENCE [LARGE SCALE GENOMIC DNA]</scope>
    <source>
        <strain evidence="6">ATCC 22294 / BCRC 22015 / CBS 2517 / CECT 1963 / NBRC 1671 / NRRL Y-8276</strain>
    </source>
</reference>
<protein>
    <recommendedName>
        <fullName evidence="4">tRNA/rRNA methyltransferase SpoU type domain-containing protein</fullName>
    </recommendedName>
</protein>
<evidence type="ECO:0000313" key="6">
    <source>
        <dbReference type="Proteomes" id="UP000005220"/>
    </source>
</evidence>
<dbReference type="FunFam" id="3.40.1280.10:FF:000022">
    <property type="entry name" value="Trm3p"/>
    <property type="match status" value="1"/>
</dbReference>
<keyword evidence="6" id="KW-1185">Reference proteome</keyword>
<dbReference type="GO" id="GO:0002128">
    <property type="term" value="P:tRNA nucleoside ribose methylation"/>
    <property type="evidence" value="ECO:0007669"/>
    <property type="project" value="EnsemblFungi"/>
</dbReference>
<dbReference type="PANTHER" id="PTHR12029">
    <property type="entry name" value="RNA METHYLTRANSFERASE"/>
    <property type="match status" value="1"/>
</dbReference>
<dbReference type="InterPro" id="IPR001537">
    <property type="entry name" value="SpoU_MeTrfase"/>
</dbReference>
<dbReference type="HOGENOM" id="CLU_005519_0_0_1"/>
<gene>
    <name evidence="5" type="primary">KAFR0A06820</name>
    <name evidence="5" type="ORF">KAFR_0A06820</name>
</gene>
<dbReference type="STRING" id="1071382.H2AP17"/>
<evidence type="ECO:0000259" key="4">
    <source>
        <dbReference type="Pfam" id="PF00588"/>
    </source>
</evidence>
<proteinExistence type="predicted"/>
<organism evidence="5 6">
    <name type="scientific">Kazachstania africana (strain ATCC 22294 / BCRC 22015 / CBS 2517 / CECT 1963 / NBRC 1671 / NRRL Y-8276)</name>
    <name type="common">Yeast</name>
    <name type="synonym">Kluyveromyces africanus</name>
    <dbReference type="NCBI Taxonomy" id="1071382"/>
    <lineage>
        <taxon>Eukaryota</taxon>
        <taxon>Fungi</taxon>
        <taxon>Dikarya</taxon>
        <taxon>Ascomycota</taxon>
        <taxon>Saccharomycotina</taxon>
        <taxon>Saccharomycetes</taxon>
        <taxon>Saccharomycetales</taxon>
        <taxon>Saccharomycetaceae</taxon>
        <taxon>Kazachstania</taxon>
    </lineage>
</organism>
<feature type="domain" description="tRNA/rRNA methyltransferase SpoU type" evidence="4">
    <location>
        <begin position="1261"/>
        <end position="1403"/>
    </location>
</feature>
<dbReference type="GO" id="GO:0034599">
    <property type="term" value="P:cellular response to oxidative stress"/>
    <property type="evidence" value="ECO:0007669"/>
    <property type="project" value="EnsemblFungi"/>
</dbReference>
<dbReference type="InParanoid" id="H2AP17"/>
<evidence type="ECO:0000256" key="3">
    <source>
        <dbReference type="SAM" id="MobiDB-lite"/>
    </source>
</evidence>
<dbReference type="CDD" id="cd18091">
    <property type="entry name" value="SpoU-like_TRM3-like"/>
    <property type="match status" value="1"/>
</dbReference>
<dbReference type="InterPro" id="IPR029026">
    <property type="entry name" value="tRNA_m1G_MTases_N"/>
</dbReference>
<dbReference type="SUPFAM" id="SSF75217">
    <property type="entry name" value="alpha/beta knot"/>
    <property type="match status" value="1"/>
</dbReference>
<evidence type="ECO:0000256" key="1">
    <source>
        <dbReference type="ARBA" id="ARBA00022603"/>
    </source>
</evidence>
<dbReference type="GeneID" id="13886145"/>
<dbReference type="PANTHER" id="PTHR12029:SF11">
    <property type="entry name" value="METHYLTRANSFERASE TARBP1-RELATED"/>
    <property type="match status" value="1"/>
</dbReference>
<keyword evidence="2" id="KW-0808">Transferase</keyword>
<dbReference type="RefSeq" id="XP_003955252.1">
    <property type="nucleotide sequence ID" value="XM_003955203.1"/>
</dbReference>
<name>H2AP17_KAZAF</name>
<feature type="region of interest" description="Disordered" evidence="3">
    <location>
        <begin position="1211"/>
        <end position="1234"/>
    </location>
</feature>
<feature type="compositionally biased region" description="Basic and acidic residues" evidence="3">
    <location>
        <begin position="1211"/>
        <end position="1220"/>
    </location>
</feature>
<keyword evidence="1" id="KW-0489">Methyltransferase</keyword>
<evidence type="ECO:0000313" key="5">
    <source>
        <dbReference type="EMBL" id="CCF56117.1"/>
    </source>
</evidence>
<dbReference type="InterPro" id="IPR029028">
    <property type="entry name" value="Alpha/beta_knot_MTases"/>
</dbReference>
<dbReference type="InterPro" id="IPR045330">
    <property type="entry name" value="TRM3/TARBP1"/>
</dbReference>
<feature type="compositionally biased region" description="Polar residues" evidence="3">
    <location>
        <begin position="1221"/>
        <end position="1234"/>
    </location>
</feature>
<sequence>MSTNLLILRFASREKVVGLLAELVEQNQFDEVLELVQSASLSLSDCTSIVDRIFDKFQKKLASVLESFRENYTAERDYIQVFQNSKELQTYFELISKIPELWEQFNNWINTNFLCYVHQNTKRLFSEDFYTNVVIRLIKVDETTSNEDSGDDLEIELLLNVLECVYLSEVSPAVNHWEWDHVLILFLNSNIESIASTTSKLMRWRVQQIYGTCLLHTDTDELTWESIKYMFLEAKFQDWKERNALTFLLRFLAKNELSPNQSQFMMTAQYWENINTALNHKVHEYRKLALSILKLSVQRISGSEITSTNIDLFNWSTTQKGDILESWKKYTTLYEMIALDTSLNQIEAAKSDICSLFEDRFIHPDWNLILLSTGLQSSMESVRKYFASLLFEDPFQKTLSANMSLLRTTFLPSTLLAYNFTTTEDLNCPYGDKLSGFVYNLLNHAALNSKLSTLECVLNVLVDQGPSFEPARIYVAFGILQFLQENESSLIELNHLLLIRKLFEFESEEEIFQISIQTIYLKMLLYTSSTISVNDWIGTILVHLRCCKTYKFIRPLIPSFKKIALDKFDSKGTYEALLKKEPVNDVIVYLLFELELSSEDIYKEYIIELIASGCDFENSDKIESLAWEFMSELISNDYSDDKYLRMEKILPIIDKEKLESADFDGLYGSLLKNFSNSKFMFFTGICRIVGGTYVTLEQMLNIYPSLVECINASDNMSFRTKDILYGAYFNAITSIIDETSTEDVLEKLLDILTSIVLNYNSYYNTNMAIAEFYIKIFTFKLSQNYVEKSAKLLLKIWEIISRERLVLKEKNLHLRLIAAIFDSKLLHIAGDNLKESLYEVGMEICDFSFSRRGLLPLLSKKVCQFVREFHCPASDNHLDDWIVSIIINIFVAQQTAINIFKLKPVIGKLYDSRINVGPSLSSVYYEVYGDDEVISKFQIISLLLHTSNSFRRKIISSIILDTNALYSKKRIDGPEETQRLFLWQLLMLSLCLCDDKSLDETISDDILKSTENEASPLVRVYKEWFISYRLVSEYEALGVSKNTDYLFKLLNDHSKPILAVSAERILFMTLTTLSKMNNSSFEGLFEKYVSFLVANATSNKPLIRHFSNSLILSFWPIFNERVEDRTVKAIVENLYNNAKQTQIIGQYRAGDANVWDIFDDLTLTGIFGGVIKKVTDHDIQYISQKMFLKHSNLLGDQIEIGRDETSLWLDKRNSGSKEKPSLNTFTDTSNTSPLQTKSGAWETVMDLDNNKTNDVVKRSDLIVISSLVDKPPNLGGICRLCDVLGVGLLTVQDIKVKNHPQFKNVAVTADKWMPIEEVPVDKIIDFMKSKKREGYTLIGLEQTDKSIKLDTNYKFPKKSLILLGTEAFGIPGHLLSELDLCLEIQQFGVIRSMNIQTATAVIVHSYTIQHM</sequence>
<dbReference type="GO" id="GO:0003723">
    <property type="term" value="F:RNA binding"/>
    <property type="evidence" value="ECO:0007669"/>
    <property type="project" value="InterPro"/>
</dbReference>
<dbReference type="Gene3D" id="3.40.1280.10">
    <property type="match status" value="1"/>
</dbReference>
<dbReference type="Proteomes" id="UP000005220">
    <property type="component" value="Chromosome 1"/>
</dbReference>
<dbReference type="OrthoDB" id="241340at2759"/>
<dbReference type="KEGG" id="kaf:KAFR_0A06820"/>
<evidence type="ECO:0000256" key="2">
    <source>
        <dbReference type="ARBA" id="ARBA00022679"/>
    </source>
</evidence>
<dbReference type="eggNOG" id="KOG0839">
    <property type="taxonomic scope" value="Eukaryota"/>
</dbReference>